<dbReference type="RefSeq" id="WP_222990114.1">
    <property type="nucleotide sequence ID" value="NZ_JAINVV010000004.1"/>
</dbReference>
<keyword evidence="3" id="KW-1185">Reference proteome</keyword>
<protein>
    <submittedName>
        <fullName evidence="2">Uncharacterized protein</fullName>
    </submittedName>
</protein>
<keyword evidence="1" id="KW-1133">Transmembrane helix</keyword>
<evidence type="ECO:0000313" key="2">
    <source>
        <dbReference type="EMBL" id="MBY8823089.1"/>
    </source>
</evidence>
<sequence>MRGGKEIDWKALVTGIVAYEQPFAALDGERFERIERGFGEHYQVDRLSSDAFGFSRGEGYTRLPRWDAFGYVDRGTVARVRNAETELADVGSNIAVLPAGWKAIRFSLDIRVILIFWAALIAGTYFFAAPNSPIQFWVGGFVVIWALHVRLVMRSLDGKLARWMARSSWN</sequence>
<comment type="caution">
    <text evidence="2">The sequence shown here is derived from an EMBL/GenBank/DDBJ whole genome shotgun (WGS) entry which is preliminary data.</text>
</comment>
<gene>
    <name evidence="2" type="ORF">K7G82_12355</name>
</gene>
<proteinExistence type="predicted"/>
<accession>A0ABS7PP48</accession>
<name>A0ABS7PP48_9SPHN</name>
<organism evidence="2 3">
    <name type="scientific">Sphingomonas colocasiae</name>
    <dbReference type="NCBI Taxonomy" id="1848973"/>
    <lineage>
        <taxon>Bacteria</taxon>
        <taxon>Pseudomonadati</taxon>
        <taxon>Pseudomonadota</taxon>
        <taxon>Alphaproteobacteria</taxon>
        <taxon>Sphingomonadales</taxon>
        <taxon>Sphingomonadaceae</taxon>
        <taxon>Sphingomonas</taxon>
    </lineage>
</organism>
<feature type="transmembrane region" description="Helical" evidence="1">
    <location>
        <begin position="110"/>
        <end position="128"/>
    </location>
</feature>
<reference evidence="2 3" key="1">
    <citation type="submission" date="2021-08" db="EMBL/GenBank/DDBJ databases">
        <authorList>
            <person name="Tuo L."/>
        </authorList>
    </citation>
    <scope>NUCLEOTIDE SEQUENCE [LARGE SCALE GENOMIC DNA]</scope>
    <source>
        <strain evidence="2 3">JCM 31229</strain>
    </source>
</reference>
<keyword evidence="1" id="KW-0472">Membrane</keyword>
<evidence type="ECO:0000256" key="1">
    <source>
        <dbReference type="SAM" id="Phobius"/>
    </source>
</evidence>
<feature type="transmembrane region" description="Helical" evidence="1">
    <location>
        <begin position="134"/>
        <end position="153"/>
    </location>
</feature>
<keyword evidence="1" id="KW-0812">Transmembrane</keyword>
<evidence type="ECO:0000313" key="3">
    <source>
        <dbReference type="Proteomes" id="UP000706039"/>
    </source>
</evidence>
<dbReference type="EMBL" id="JAINVV010000004">
    <property type="protein sequence ID" value="MBY8823089.1"/>
    <property type="molecule type" value="Genomic_DNA"/>
</dbReference>
<dbReference type="Proteomes" id="UP000706039">
    <property type="component" value="Unassembled WGS sequence"/>
</dbReference>